<dbReference type="InterPro" id="IPR003439">
    <property type="entry name" value="ABC_transporter-like_ATP-bd"/>
</dbReference>
<evidence type="ECO:0000256" key="3">
    <source>
        <dbReference type="ARBA" id="ARBA00022475"/>
    </source>
</evidence>
<sequence>MREDSIDMTYLRLEGITKRFGSFVANDRISLSVAAGTIHALLGENGAGKSTLMNILSGLYQPDGGQIYLEDKPVLINSSNKAIQLGIGMIHQHFMLVPQLTVTENIILGTGDRFNLNLRHKQQEITELSQIYSLEVDPKAKVGDLPVGVQQRVEILKALYRKARLLILDEPTAVLTPSEVESLIAILRQLAAAGQTIIFISHKLEEVISLCDTVTILRRGQVVANTTTKASSPQQLAELMVGREVVLQLHKSATSLGKKILSVQSLQVEDDRGVAAIRNISFQLHAGEILGVAGVDGNGQRELADAIAGLRSVKAGKICLDGRDVTLWNPQKRVRELQIGYIPEDRQTMGLIMGFSIANNLILKAFIQLPFVRRFLLQKQVIEQNAETKIQQFDIRASDGNVKVSQLSGGNQQKVVLARELDREPSLIIAMQPTRGLDVGATAAVQQQLLSQRDRGAAVLYISTELEEVMAMSDRIAVIYRGEFIDVLDRERATIETIGLLMAGGRNPI</sequence>
<dbReference type="CDD" id="cd03215">
    <property type="entry name" value="ABC_Carb_Monos_II"/>
    <property type="match status" value="1"/>
</dbReference>
<feature type="domain" description="ABC transporter" evidence="9">
    <location>
        <begin position="261"/>
        <end position="506"/>
    </location>
</feature>
<keyword evidence="11" id="KW-1185">Reference proteome</keyword>
<evidence type="ECO:0000256" key="1">
    <source>
        <dbReference type="ARBA" id="ARBA00004202"/>
    </source>
</evidence>
<name>A0AB37UIH3_9CYAN</name>
<dbReference type="Pfam" id="PF00005">
    <property type="entry name" value="ABC_tran"/>
    <property type="match status" value="2"/>
</dbReference>
<gene>
    <name evidence="10" type="ORF">DSM107010_35780</name>
</gene>
<dbReference type="Gene3D" id="3.40.50.300">
    <property type="entry name" value="P-loop containing nucleotide triphosphate hydrolases"/>
    <property type="match status" value="2"/>
</dbReference>
<dbReference type="PROSITE" id="PS50893">
    <property type="entry name" value="ABC_TRANSPORTER_2"/>
    <property type="match status" value="2"/>
</dbReference>
<dbReference type="PANTHER" id="PTHR43790:SF4">
    <property type="entry name" value="GUANOSINE IMPORT ATP-BINDING PROTEIN NUPO"/>
    <property type="match status" value="1"/>
</dbReference>
<dbReference type="InterPro" id="IPR017871">
    <property type="entry name" value="ABC_transporter-like_CS"/>
</dbReference>
<comment type="subcellular location">
    <subcellularLocation>
        <location evidence="1">Cell membrane</location>
        <topology evidence="1">Peripheral membrane protein</topology>
    </subcellularLocation>
</comment>
<dbReference type="AlphaFoldDB" id="A0AB37UIH3"/>
<reference evidence="10 11" key="1">
    <citation type="journal article" date="2019" name="Genome Biol. Evol.">
        <title>Day and night: Metabolic profiles and evolutionary relationships of six axenic non-marine cyanobacteria.</title>
        <authorList>
            <person name="Will S.E."/>
            <person name="Henke P."/>
            <person name="Boedeker C."/>
            <person name="Huang S."/>
            <person name="Brinkmann H."/>
            <person name="Rohde M."/>
            <person name="Jarek M."/>
            <person name="Friedl T."/>
            <person name="Seufert S."/>
            <person name="Schumacher M."/>
            <person name="Overmann J."/>
            <person name="Neumann-Schaal M."/>
            <person name="Petersen J."/>
        </authorList>
    </citation>
    <scope>NUCLEOTIDE SEQUENCE [LARGE SCALE GENOMIC DNA]</scope>
    <source>
        <strain evidence="10 11">SAG 39.79</strain>
    </source>
</reference>
<evidence type="ECO:0000313" key="11">
    <source>
        <dbReference type="Proteomes" id="UP000282574"/>
    </source>
</evidence>
<accession>A0AB37UIH3</accession>
<dbReference type="InterPro" id="IPR003593">
    <property type="entry name" value="AAA+_ATPase"/>
</dbReference>
<organism evidence="10 11">
    <name type="scientific">Chroococcidiopsis cubana SAG 39.79</name>
    <dbReference type="NCBI Taxonomy" id="388085"/>
    <lineage>
        <taxon>Bacteria</taxon>
        <taxon>Bacillati</taxon>
        <taxon>Cyanobacteriota</taxon>
        <taxon>Cyanophyceae</taxon>
        <taxon>Chroococcidiopsidales</taxon>
        <taxon>Chroococcidiopsidaceae</taxon>
        <taxon>Chroococcidiopsis</taxon>
    </lineage>
</organism>
<dbReference type="InterPro" id="IPR027417">
    <property type="entry name" value="P-loop_NTPase"/>
</dbReference>
<evidence type="ECO:0000256" key="6">
    <source>
        <dbReference type="ARBA" id="ARBA00022840"/>
    </source>
</evidence>
<dbReference type="SMART" id="SM00382">
    <property type="entry name" value="AAA"/>
    <property type="match status" value="1"/>
</dbReference>
<proteinExistence type="predicted"/>
<keyword evidence="5" id="KW-0547">Nucleotide-binding</keyword>
<keyword evidence="6 10" id="KW-0067">ATP-binding</keyword>
<dbReference type="GO" id="GO:0016887">
    <property type="term" value="F:ATP hydrolysis activity"/>
    <property type="evidence" value="ECO:0007669"/>
    <property type="project" value="InterPro"/>
</dbReference>
<evidence type="ECO:0000256" key="4">
    <source>
        <dbReference type="ARBA" id="ARBA00022737"/>
    </source>
</evidence>
<evidence type="ECO:0000256" key="7">
    <source>
        <dbReference type="ARBA" id="ARBA00022967"/>
    </source>
</evidence>
<keyword evidence="2" id="KW-0813">Transport</keyword>
<dbReference type="EMBL" id="RSCK01000030">
    <property type="protein sequence ID" value="RUT11184.1"/>
    <property type="molecule type" value="Genomic_DNA"/>
</dbReference>
<dbReference type="InterPro" id="IPR050107">
    <property type="entry name" value="ABC_carbohydrate_import_ATPase"/>
</dbReference>
<keyword evidence="7" id="KW-1278">Translocase</keyword>
<evidence type="ECO:0000256" key="8">
    <source>
        <dbReference type="ARBA" id="ARBA00023136"/>
    </source>
</evidence>
<protein>
    <submittedName>
        <fullName evidence="10">ABC transporter ATP-binding protein</fullName>
    </submittedName>
</protein>
<evidence type="ECO:0000256" key="2">
    <source>
        <dbReference type="ARBA" id="ARBA00022448"/>
    </source>
</evidence>
<dbReference type="SUPFAM" id="SSF52540">
    <property type="entry name" value="P-loop containing nucleoside triphosphate hydrolases"/>
    <property type="match status" value="2"/>
</dbReference>
<keyword evidence="8" id="KW-0472">Membrane</keyword>
<evidence type="ECO:0000313" key="10">
    <source>
        <dbReference type="EMBL" id="RUT11184.1"/>
    </source>
</evidence>
<dbReference type="PANTHER" id="PTHR43790">
    <property type="entry name" value="CARBOHYDRATE TRANSPORT ATP-BINDING PROTEIN MG119-RELATED"/>
    <property type="match status" value="1"/>
</dbReference>
<comment type="caution">
    <text evidence="10">The sequence shown here is derived from an EMBL/GenBank/DDBJ whole genome shotgun (WGS) entry which is preliminary data.</text>
</comment>
<evidence type="ECO:0000259" key="9">
    <source>
        <dbReference type="PROSITE" id="PS50893"/>
    </source>
</evidence>
<evidence type="ECO:0000256" key="5">
    <source>
        <dbReference type="ARBA" id="ARBA00022741"/>
    </source>
</evidence>
<keyword evidence="4" id="KW-0677">Repeat</keyword>
<dbReference type="Proteomes" id="UP000282574">
    <property type="component" value="Unassembled WGS sequence"/>
</dbReference>
<dbReference type="FunFam" id="3.40.50.300:FF:000127">
    <property type="entry name" value="Ribose import ATP-binding protein RbsA"/>
    <property type="match status" value="1"/>
</dbReference>
<dbReference type="CDD" id="cd03216">
    <property type="entry name" value="ABC_Carb_Monos_I"/>
    <property type="match status" value="1"/>
</dbReference>
<keyword evidence="3" id="KW-1003">Cell membrane</keyword>
<dbReference type="PROSITE" id="PS00211">
    <property type="entry name" value="ABC_TRANSPORTER_1"/>
    <property type="match status" value="1"/>
</dbReference>
<dbReference type="GO" id="GO:0005886">
    <property type="term" value="C:plasma membrane"/>
    <property type="evidence" value="ECO:0007669"/>
    <property type="project" value="UniProtKB-SubCell"/>
</dbReference>
<dbReference type="GO" id="GO:0005524">
    <property type="term" value="F:ATP binding"/>
    <property type="evidence" value="ECO:0007669"/>
    <property type="project" value="UniProtKB-KW"/>
</dbReference>
<feature type="domain" description="ABC transporter" evidence="9">
    <location>
        <begin position="11"/>
        <end position="244"/>
    </location>
</feature>